<dbReference type="InterPro" id="IPR013578">
    <property type="entry name" value="Peptidase_M16C_assoc"/>
</dbReference>
<dbReference type="Gene3D" id="3.30.830.10">
    <property type="entry name" value="Metalloenzyme, LuxS/M16 peptidase-like"/>
    <property type="match status" value="4"/>
</dbReference>
<organism evidence="2">
    <name type="scientific">uncultured Desulfobacterium sp</name>
    <dbReference type="NCBI Taxonomy" id="201089"/>
    <lineage>
        <taxon>Bacteria</taxon>
        <taxon>Pseudomonadati</taxon>
        <taxon>Thermodesulfobacteriota</taxon>
        <taxon>Desulfobacteria</taxon>
        <taxon>Desulfobacterales</taxon>
        <taxon>Desulfobacteriaceae</taxon>
        <taxon>Desulfobacterium</taxon>
        <taxon>environmental samples</taxon>
    </lineage>
</organism>
<dbReference type="FunFam" id="3.30.830.10:FF:000034">
    <property type="entry name" value="presequence protease 1, chloroplastic/mitochondrial"/>
    <property type="match status" value="1"/>
</dbReference>
<dbReference type="InterPro" id="IPR011765">
    <property type="entry name" value="Pept_M16_N"/>
</dbReference>
<dbReference type="PANTHER" id="PTHR43016">
    <property type="entry name" value="PRESEQUENCE PROTEASE"/>
    <property type="match status" value="1"/>
</dbReference>
<accession>A0A445MQY1</accession>
<evidence type="ECO:0000313" key="2">
    <source>
        <dbReference type="EMBL" id="SPD71848.1"/>
    </source>
</evidence>
<dbReference type="SMART" id="SM01264">
    <property type="entry name" value="M16C_associated"/>
    <property type="match status" value="1"/>
</dbReference>
<keyword evidence="2" id="KW-0378">Hydrolase</keyword>
<dbReference type="PANTHER" id="PTHR43016:SF13">
    <property type="entry name" value="PRESEQUENCE PROTEASE, MITOCHONDRIAL"/>
    <property type="match status" value="1"/>
</dbReference>
<feature type="domain" description="Peptidase M16C associated" evidence="1">
    <location>
        <begin position="458"/>
        <end position="707"/>
    </location>
</feature>
<reference evidence="2" key="1">
    <citation type="submission" date="2018-01" db="EMBL/GenBank/DDBJ databases">
        <authorList>
            <person name="Regsiter A."/>
            <person name="William W."/>
        </authorList>
    </citation>
    <scope>NUCLEOTIDE SEQUENCE</scope>
    <source>
        <strain evidence="2">TRIP AH-1</strain>
    </source>
</reference>
<name>A0A445MQY1_9BACT</name>
<dbReference type="Pfam" id="PF00675">
    <property type="entry name" value="Peptidase_M16"/>
    <property type="match status" value="1"/>
</dbReference>
<dbReference type="Pfam" id="PF22516">
    <property type="entry name" value="PreP_C"/>
    <property type="match status" value="1"/>
</dbReference>
<protein>
    <submittedName>
        <fullName evidence="2">Peptidase M16 inactive domain protein</fullName>
        <ecNumber evidence="2">3.4.24.-</ecNumber>
    </submittedName>
</protein>
<dbReference type="InterPro" id="IPR011249">
    <property type="entry name" value="Metalloenz_LuxS/M16"/>
</dbReference>
<dbReference type="EC" id="3.4.24.-" evidence="2"/>
<dbReference type="EMBL" id="OJIN01000010">
    <property type="protein sequence ID" value="SPD71848.1"/>
    <property type="molecule type" value="Genomic_DNA"/>
</dbReference>
<dbReference type="GO" id="GO:0004222">
    <property type="term" value="F:metalloendopeptidase activity"/>
    <property type="evidence" value="ECO:0007669"/>
    <property type="project" value="TreeGrafter"/>
</dbReference>
<dbReference type="GO" id="GO:0046872">
    <property type="term" value="F:metal ion binding"/>
    <property type="evidence" value="ECO:0007669"/>
    <property type="project" value="InterPro"/>
</dbReference>
<dbReference type="InterPro" id="IPR055130">
    <property type="entry name" value="PreP_C"/>
</dbReference>
<sequence length="971" mass="109617">MTAIHGFELQRVQEIKELRILARLYRHVRTGCELLSLSTDDENKVFGVTFRTPPKDSTGVAHILEHSVLCGSRKYPVKEPFVELLKGSLKTFLNAFTYPDKTCYPVASQNIQDFYNLIDVYLDAVFYPRLTPQIFQQEGWHFELDDPSGPMNYKGVVYNEMKGAYSSPDNVLSEYSLQSVFPDNTYGLDSGGNPKNIPDLTFDQFTKFHKTYYHPTNGRFYFYGDDDPDNRLKIIDDFIRDFEAARIDSSIRLQAPFRDPRRMHHPFMVGKGEEPLKGMITVNWLLTETTDITTNFALIILEYILLGMPASPLRKALIDSGLGEDITGAGLETDIRQIFFSTGLKGIKVEDADRVEALILNTLKDLAQNGIDIKTIEAALNTIEFRFRENNSGSYPRGLLLMLRALTTWLYDGDPLALFAFEKPIEMIKAGVQSDPGIFGDMIRRLFLSNPHRTTLVFTPDPELKEKNDGDERQRLAAVRSAFSPAELDTVLEQTKELKCLQETPDSPEALATIPVLRVSDLEKKNKTIPIAHLDRQGALVMFHDLFTNGIVYLETGFDLHMLPEKYLPYVPLFGRALVEMGTFSEDFVSLQQRISRKTGGIVPQTLISTVKGSKRSTAWLFLRGKAMLNQAEEMTNIMRDVLLDVKLDNQERFRQMVLEAKARTEQKLVPNGHDIVNSRIKANFAESHWAHEQMSGISYLFFLRDLAKAVDEDWPKVLEVLTDIRKILVNRNAATVNITMEERDLPGFESHVDNLLTAMPAAAVNKRAWIMGGHGRFEGLTIPSLVNYVGKGADLYSLGYQFHASSLVVTRYLRNAFLWDRVRVQGGAYGAFCMFDRLSGVLSFVSYRDPNLSKTLEAFDQTAAFLLNTELSDEELNKSIIGAIGDMDSPMLPDAKGHASMVRYLVGDTEEARQQVRDQVLGACKADFKAFGRELEKIRERGLVKVLGSPEAVGQVLAERPGWLEVVKVL</sequence>
<dbReference type="Pfam" id="PF05193">
    <property type="entry name" value="Peptidase_M16_C"/>
    <property type="match status" value="1"/>
</dbReference>
<gene>
    <name evidence="2" type="ORF">PITCH_A1070022</name>
</gene>
<dbReference type="Pfam" id="PF08367">
    <property type="entry name" value="M16C_assoc"/>
    <property type="match status" value="1"/>
</dbReference>
<evidence type="ECO:0000259" key="1">
    <source>
        <dbReference type="SMART" id="SM01264"/>
    </source>
</evidence>
<dbReference type="SUPFAM" id="SSF63411">
    <property type="entry name" value="LuxS/MPP-like metallohydrolase"/>
    <property type="match status" value="4"/>
</dbReference>
<dbReference type="GO" id="GO:0016485">
    <property type="term" value="P:protein processing"/>
    <property type="evidence" value="ECO:0007669"/>
    <property type="project" value="TreeGrafter"/>
</dbReference>
<proteinExistence type="predicted"/>
<dbReference type="AlphaFoldDB" id="A0A445MQY1"/>
<dbReference type="InterPro" id="IPR007863">
    <property type="entry name" value="Peptidase_M16_C"/>
</dbReference>